<evidence type="ECO:0000259" key="2">
    <source>
        <dbReference type="PROSITE" id="PS51186"/>
    </source>
</evidence>
<keyword evidence="1" id="KW-0808">Transferase</keyword>
<dbReference type="InterPro" id="IPR016181">
    <property type="entry name" value="Acyl_CoA_acyltransferase"/>
</dbReference>
<dbReference type="PANTHER" id="PTHR15298:SF1">
    <property type="entry name" value="GLYCINE N-ACYLTRANSFERASE-LIKE PROTEIN"/>
    <property type="match status" value="1"/>
</dbReference>
<dbReference type="AlphaFoldDB" id="A0AAE1BAN3"/>
<dbReference type="Proteomes" id="UP001283361">
    <property type="component" value="Unassembled WGS sequence"/>
</dbReference>
<keyword evidence="4" id="KW-1185">Reference proteome</keyword>
<sequence>MEATLHRVTGDELPALRDWLKHHLPETFRLYNTTEEIIRGRWQGTSFLTLGWPDIQAVGEGPVSPDDIDCAAYFMEPRVTCVFSPSPDQLTRLLTAPDIYDWTRPILFFVFSTRLSPTIREVSEARGGNPDRAQRQACRLVARPGDVPLLPVPEELEARALDPDLHSDLVYSNWDHSRKHCDLYIRQLLGRFPSVGLFDKSGRCVAHELGKHYGTIGFLHVHEEFRGRGLGKVVLSLLAHKYLSQGLTVTTLVFADHKHSLAMHTSMGFHIEGDLHLYTHYIGAPDENEGILNFG</sequence>
<organism evidence="3 4">
    <name type="scientific">Elysia crispata</name>
    <name type="common">lettuce slug</name>
    <dbReference type="NCBI Taxonomy" id="231223"/>
    <lineage>
        <taxon>Eukaryota</taxon>
        <taxon>Metazoa</taxon>
        <taxon>Spiralia</taxon>
        <taxon>Lophotrochozoa</taxon>
        <taxon>Mollusca</taxon>
        <taxon>Gastropoda</taxon>
        <taxon>Heterobranchia</taxon>
        <taxon>Euthyneura</taxon>
        <taxon>Panpulmonata</taxon>
        <taxon>Sacoglossa</taxon>
        <taxon>Placobranchoidea</taxon>
        <taxon>Plakobranchidae</taxon>
        <taxon>Elysia</taxon>
    </lineage>
</organism>
<feature type="domain" description="N-acetyltransferase" evidence="2">
    <location>
        <begin position="140"/>
        <end position="287"/>
    </location>
</feature>
<dbReference type="InterPro" id="IPR015938">
    <property type="entry name" value="Glycine_N-acyltransferase_N"/>
</dbReference>
<accession>A0AAE1BAN3</accession>
<comment type="caution">
    <text evidence="3">The sequence shown here is derived from an EMBL/GenBank/DDBJ whole genome shotgun (WGS) entry which is preliminary data.</text>
</comment>
<dbReference type="Pfam" id="PF08445">
    <property type="entry name" value="FR47"/>
    <property type="match status" value="1"/>
</dbReference>
<dbReference type="PANTHER" id="PTHR15298">
    <property type="entry name" value="L-COA N-ACYLTRANSFERASE-RELATED"/>
    <property type="match status" value="1"/>
</dbReference>
<name>A0AAE1BAN3_9GAST</name>
<keyword evidence="1" id="KW-0012">Acyltransferase</keyword>
<dbReference type="InterPro" id="IPR010313">
    <property type="entry name" value="Glycine_N-acyltransferase"/>
</dbReference>
<dbReference type="GO" id="GO:0047961">
    <property type="term" value="F:glycine N-acyltransferase activity"/>
    <property type="evidence" value="ECO:0007669"/>
    <property type="project" value="InterPro"/>
</dbReference>
<evidence type="ECO:0000313" key="4">
    <source>
        <dbReference type="Proteomes" id="UP001283361"/>
    </source>
</evidence>
<evidence type="ECO:0000313" key="3">
    <source>
        <dbReference type="EMBL" id="KAK3802330.1"/>
    </source>
</evidence>
<proteinExistence type="inferred from homology"/>
<dbReference type="GO" id="GO:0005739">
    <property type="term" value="C:mitochondrion"/>
    <property type="evidence" value="ECO:0007669"/>
    <property type="project" value="InterPro"/>
</dbReference>
<dbReference type="Pfam" id="PF06021">
    <property type="entry name" value="Gly_acyl_tr_N"/>
    <property type="match status" value="1"/>
</dbReference>
<dbReference type="InterPro" id="IPR000182">
    <property type="entry name" value="GNAT_dom"/>
</dbReference>
<gene>
    <name evidence="3" type="ORF">RRG08_018431</name>
</gene>
<comment type="similarity">
    <text evidence="1">Belongs to the glycine N-acyltransferase family.</text>
</comment>
<evidence type="ECO:0000256" key="1">
    <source>
        <dbReference type="RuleBase" id="RU368002"/>
    </source>
</evidence>
<reference evidence="3" key="1">
    <citation type="journal article" date="2023" name="G3 (Bethesda)">
        <title>A reference genome for the long-term kleptoplast-retaining sea slug Elysia crispata morphotype clarki.</title>
        <authorList>
            <person name="Eastman K.E."/>
            <person name="Pendleton A.L."/>
            <person name="Shaikh M.A."/>
            <person name="Suttiyut T."/>
            <person name="Ogas R."/>
            <person name="Tomko P."/>
            <person name="Gavelis G."/>
            <person name="Widhalm J.R."/>
            <person name="Wisecaver J.H."/>
        </authorList>
    </citation>
    <scope>NUCLEOTIDE SEQUENCE</scope>
    <source>
        <strain evidence="3">ECLA1</strain>
    </source>
</reference>
<dbReference type="CDD" id="cd04301">
    <property type="entry name" value="NAT_SF"/>
    <property type="match status" value="1"/>
</dbReference>
<dbReference type="Gene3D" id="3.40.630.30">
    <property type="match status" value="1"/>
</dbReference>
<dbReference type="PROSITE" id="PS51186">
    <property type="entry name" value="GNAT"/>
    <property type="match status" value="1"/>
</dbReference>
<dbReference type="EMBL" id="JAWDGP010000247">
    <property type="protein sequence ID" value="KAK3802330.1"/>
    <property type="molecule type" value="Genomic_DNA"/>
</dbReference>
<dbReference type="SUPFAM" id="SSF55729">
    <property type="entry name" value="Acyl-CoA N-acyltransferases (Nat)"/>
    <property type="match status" value="1"/>
</dbReference>
<protein>
    <recommendedName>
        <fullName evidence="1">Glycine N-acyltransferase-like protein</fullName>
        <ecNumber evidence="1">2.3.1.-</ecNumber>
    </recommendedName>
</protein>
<dbReference type="EC" id="2.3.1.-" evidence="1"/>
<dbReference type="InterPro" id="IPR013653">
    <property type="entry name" value="GCN5-like_dom"/>
</dbReference>